<gene>
    <name evidence="1" type="ORF">EJ02DRAFT_226590</name>
</gene>
<dbReference type="EMBL" id="ML976060">
    <property type="protein sequence ID" value="KAF1940600.1"/>
    <property type="molecule type" value="Genomic_DNA"/>
</dbReference>
<sequence length="154" mass="17378">MTGRRIGRCVSLYGRRSKGEAYIYPNRLALPNTHFSTLSHSHTLHLFLLSVCDSLAAFTQANMEQSWSRSLTLLPNQKYLKSLNFSQATKRCTHFDVDLLPCTWQIGAGLGRPWYPSMSPFHVRHDTKTLVSIFFVVFSSLSFVRHSNGSGAPV</sequence>
<name>A0A6A5SLP9_9PLEO</name>
<accession>A0A6A5SLP9</accession>
<reference evidence="1" key="1">
    <citation type="journal article" date="2020" name="Stud. Mycol.">
        <title>101 Dothideomycetes genomes: a test case for predicting lifestyles and emergence of pathogens.</title>
        <authorList>
            <person name="Haridas S."/>
            <person name="Albert R."/>
            <person name="Binder M."/>
            <person name="Bloem J."/>
            <person name="Labutti K."/>
            <person name="Salamov A."/>
            <person name="Andreopoulos B."/>
            <person name="Baker S."/>
            <person name="Barry K."/>
            <person name="Bills G."/>
            <person name="Bluhm B."/>
            <person name="Cannon C."/>
            <person name="Castanera R."/>
            <person name="Culley D."/>
            <person name="Daum C."/>
            <person name="Ezra D."/>
            <person name="Gonzalez J."/>
            <person name="Henrissat B."/>
            <person name="Kuo A."/>
            <person name="Liang C."/>
            <person name="Lipzen A."/>
            <person name="Lutzoni F."/>
            <person name="Magnuson J."/>
            <person name="Mondo S."/>
            <person name="Nolan M."/>
            <person name="Ohm R."/>
            <person name="Pangilinan J."/>
            <person name="Park H.-J."/>
            <person name="Ramirez L."/>
            <person name="Alfaro M."/>
            <person name="Sun H."/>
            <person name="Tritt A."/>
            <person name="Yoshinaga Y."/>
            <person name="Zwiers L.-H."/>
            <person name="Turgeon B."/>
            <person name="Goodwin S."/>
            <person name="Spatafora J."/>
            <person name="Crous P."/>
            <person name="Grigoriev I."/>
        </authorList>
    </citation>
    <scope>NUCLEOTIDE SEQUENCE</scope>
    <source>
        <strain evidence="1">CBS 161.51</strain>
    </source>
</reference>
<proteinExistence type="predicted"/>
<organism evidence="1 2">
    <name type="scientific">Clathrospora elynae</name>
    <dbReference type="NCBI Taxonomy" id="706981"/>
    <lineage>
        <taxon>Eukaryota</taxon>
        <taxon>Fungi</taxon>
        <taxon>Dikarya</taxon>
        <taxon>Ascomycota</taxon>
        <taxon>Pezizomycotina</taxon>
        <taxon>Dothideomycetes</taxon>
        <taxon>Pleosporomycetidae</taxon>
        <taxon>Pleosporales</taxon>
        <taxon>Diademaceae</taxon>
        <taxon>Clathrospora</taxon>
    </lineage>
</organism>
<dbReference type="Proteomes" id="UP000800038">
    <property type="component" value="Unassembled WGS sequence"/>
</dbReference>
<dbReference type="AlphaFoldDB" id="A0A6A5SLP9"/>
<keyword evidence="2" id="KW-1185">Reference proteome</keyword>
<evidence type="ECO:0000313" key="2">
    <source>
        <dbReference type="Proteomes" id="UP000800038"/>
    </source>
</evidence>
<evidence type="ECO:0000313" key="1">
    <source>
        <dbReference type="EMBL" id="KAF1940600.1"/>
    </source>
</evidence>
<protein>
    <submittedName>
        <fullName evidence="1">Uncharacterized protein</fullName>
    </submittedName>
</protein>